<dbReference type="OrthoDB" id="5386595at2759"/>
<organism evidence="1 2">
    <name type="scientific">Rhynchosporium agropyri</name>
    <dbReference type="NCBI Taxonomy" id="914238"/>
    <lineage>
        <taxon>Eukaryota</taxon>
        <taxon>Fungi</taxon>
        <taxon>Dikarya</taxon>
        <taxon>Ascomycota</taxon>
        <taxon>Pezizomycotina</taxon>
        <taxon>Leotiomycetes</taxon>
        <taxon>Helotiales</taxon>
        <taxon>Ploettnerulaceae</taxon>
        <taxon>Rhynchosporium</taxon>
    </lineage>
</organism>
<keyword evidence="2" id="KW-1185">Reference proteome</keyword>
<proteinExistence type="predicted"/>
<evidence type="ECO:0000313" key="1">
    <source>
        <dbReference type="EMBL" id="CZS95607.1"/>
    </source>
</evidence>
<dbReference type="AlphaFoldDB" id="A0A1E1KC11"/>
<accession>A0A1E1KC11</accession>
<dbReference type="EMBL" id="FJUX01000023">
    <property type="protein sequence ID" value="CZS95607.1"/>
    <property type="molecule type" value="Genomic_DNA"/>
</dbReference>
<name>A0A1E1KC11_9HELO</name>
<gene>
    <name evidence="1" type="ORF">RAG0_05211</name>
</gene>
<dbReference type="Proteomes" id="UP000178912">
    <property type="component" value="Unassembled WGS sequence"/>
</dbReference>
<reference evidence="2" key="1">
    <citation type="submission" date="2016-03" db="EMBL/GenBank/DDBJ databases">
        <authorList>
            <person name="Guldener U."/>
        </authorList>
    </citation>
    <scope>NUCLEOTIDE SEQUENCE [LARGE SCALE GENOMIC DNA]</scope>
    <source>
        <strain evidence="2">04CH-RAC-A.6.1</strain>
    </source>
</reference>
<evidence type="ECO:0000313" key="2">
    <source>
        <dbReference type="Proteomes" id="UP000178912"/>
    </source>
</evidence>
<protein>
    <recommendedName>
        <fullName evidence="3">HNH nuclease domain-containing protein</fullName>
    </recommendedName>
</protein>
<sequence>MPPKILKRTSSLLPAARQQELENLLKRKVSGVSMVSTTETVASFIEAKQRQLEADYAFKQAERNFLKEALDQKVISKAQFEDTIKEIPSQKAVDEVQDQLVVLRGDRKFVEDDMRDRELQKEEFEQGYMSLMIQKVESAQAQKSKQGAISKQLIFRKAVQKQVQHYCMLTGWHPTIGVESRVKAAHLVPRILDGTDLRALFGVSSGGEAIASSPTNDTSPKMMTEMITQTFKWADLHLKPLQFLNDNRPAKRFLYFRFVATYLVLQRRNADMSWVKGISSKWYLWATPGPYLRKTLLLALARRVSDAYEPEAFYLENSFGDLPYAKVSADDEAVYARTLAEKLVLSAENEEEEDDEEDY</sequence>
<evidence type="ECO:0008006" key="3">
    <source>
        <dbReference type="Google" id="ProtNLM"/>
    </source>
</evidence>